<evidence type="ECO:0000259" key="1">
    <source>
        <dbReference type="PROSITE" id="PS51782"/>
    </source>
</evidence>
<comment type="caution">
    <text evidence="2">The sequence shown here is derived from an EMBL/GenBank/DDBJ whole genome shotgun (WGS) entry which is preliminary data.</text>
</comment>
<gene>
    <name evidence="2" type="ORF">HZF24_09790</name>
</gene>
<dbReference type="PANTHER" id="PTHR33734:SF22">
    <property type="entry name" value="MEMBRANE-BOUND LYTIC MUREIN TRANSGLYCOSYLASE D"/>
    <property type="match status" value="1"/>
</dbReference>
<proteinExistence type="predicted"/>
<dbReference type="InterPro" id="IPR018392">
    <property type="entry name" value="LysM"/>
</dbReference>
<protein>
    <submittedName>
        <fullName evidence="2">LysM peptidoglycan-binding domain-containing protein</fullName>
    </submittedName>
</protein>
<dbReference type="Gene3D" id="3.10.350.10">
    <property type="entry name" value="LysM domain"/>
    <property type="match status" value="4"/>
</dbReference>
<dbReference type="GO" id="GO:0008932">
    <property type="term" value="F:lytic endotransglycosylase activity"/>
    <property type="evidence" value="ECO:0007669"/>
    <property type="project" value="TreeGrafter"/>
</dbReference>
<dbReference type="Proteomes" id="UP000611629">
    <property type="component" value="Unassembled WGS sequence"/>
</dbReference>
<dbReference type="SMART" id="SM00257">
    <property type="entry name" value="LysM"/>
    <property type="match status" value="4"/>
</dbReference>
<feature type="domain" description="LysM" evidence="1">
    <location>
        <begin position="18"/>
        <end position="62"/>
    </location>
</feature>
<accession>A0A974GWU7</accession>
<dbReference type="CDD" id="cd00118">
    <property type="entry name" value="LysM"/>
    <property type="match status" value="3"/>
</dbReference>
<feature type="domain" description="LysM" evidence="1">
    <location>
        <begin position="130"/>
        <end position="174"/>
    </location>
</feature>
<evidence type="ECO:0000313" key="3">
    <source>
        <dbReference type="Proteomes" id="UP000611629"/>
    </source>
</evidence>
<dbReference type="Pfam" id="PF01476">
    <property type="entry name" value="LysM"/>
    <property type="match status" value="4"/>
</dbReference>
<feature type="domain" description="LysM" evidence="1">
    <location>
        <begin position="187"/>
        <end position="232"/>
    </location>
</feature>
<name>A0A974GWU7_SEDHY</name>
<dbReference type="PROSITE" id="PS51782">
    <property type="entry name" value="LYSM"/>
    <property type="match status" value="4"/>
</dbReference>
<dbReference type="AlphaFoldDB" id="A0A974GWU7"/>
<dbReference type="RefSeq" id="WP_179238117.1">
    <property type="nucleotide sequence ID" value="NZ_JACBNQ010000009.1"/>
</dbReference>
<sequence>MIYRQNQNQVQCPNVNTMPYVVQPGDTLNSIAARFGINLVGLLELNPTLRLRTLTVGMSLCVPRVPQRPPCVNGAYYIIREGDSFYNIARTYEIPLNLLLESNPDANPYDLKVGQEICIPNVPPGCPFGTVVTIQEGTRLSDILISYNLSLNELIEFNREFNPNVIVPGTELCIPSENFEACSENSTEYIIRTGDTLSTVAIANNLTPSQLLIANPSLRPANFLIVGTRVCIPRM</sequence>
<dbReference type="PANTHER" id="PTHR33734">
    <property type="entry name" value="LYSM DOMAIN-CONTAINING GPI-ANCHORED PROTEIN 2"/>
    <property type="match status" value="1"/>
</dbReference>
<dbReference type="InterPro" id="IPR036779">
    <property type="entry name" value="LysM_dom_sf"/>
</dbReference>
<reference evidence="2" key="1">
    <citation type="submission" date="2020-07" db="EMBL/GenBank/DDBJ databases">
        <title>Genomic analysis of a strain of Sedimentibacter Hydroxybenzoicus DSM7310.</title>
        <authorList>
            <person name="Ma S."/>
        </authorList>
    </citation>
    <scope>NUCLEOTIDE SEQUENCE</scope>
    <source>
        <strain evidence="2">DSM 7310</strain>
    </source>
</reference>
<dbReference type="EMBL" id="JACBNQ010000009">
    <property type="protein sequence ID" value="NYB74425.1"/>
    <property type="molecule type" value="Genomic_DNA"/>
</dbReference>
<keyword evidence="3" id="KW-1185">Reference proteome</keyword>
<feature type="domain" description="LysM" evidence="1">
    <location>
        <begin position="75"/>
        <end position="119"/>
    </location>
</feature>
<evidence type="ECO:0000313" key="2">
    <source>
        <dbReference type="EMBL" id="NYB74425.1"/>
    </source>
</evidence>
<dbReference type="SUPFAM" id="SSF54106">
    <property type="entry name" value="LysM domain"/>
    <property type="match status" value="4"/>
</dbReference>
<organism evidence="2 3">
    <name type="scientific">Sedimentibacter hydroxybenzoicus DSM 7310</name>
    <dbReference type="NCBI Taxonomy" id="1123245"/>
    <lineage>
        <taxon>Bacteria</taxon>
        <taxon>Bacillati</taxon>
        <taxon>Bacillota</taxon>
        <taxon>Tissierellia</taxon>
        <taxon>Sedimentibacter</taxon>
    </lineage>
</organism>